<dbReference type="GeneID" id="63838039"/>
<comment type="caution">
    <text evidence="1">The sequence shown here is derived from an EMBL/GenBank/DDBJ whole genome shotgun (WGS) entry which is preliminary data.</text>
</comment>
<evidence type="ECO:0000313" key="1">
    <source>
        <dbReference type="EMBL" id="KAF3760536.1"/>
    </source>
</evidence>
<accession>A0A9P5CK32</accession>
<proteinExistence type="predicted"/>
<dbReference type="EMBL" id="MU032352">
    <property type="protein sequence ID" value="KAF3760536.1"/>
    <property type="molecule type" value="Genomic_DNA"/>
</dbReference>
<dbReference type="Proteomes" id="UP000803844">
    <property type="component" value="Unassembled WGS sequence"/>
</dbReference>
<dbReference type="RefSeq" id="XP_040771515.1">
    <property type="nucleotide sequence ID" value="XM_040920910.1"/>
</dbReference>
<sequence length="192" mass="22035">MRDLAHPHRGVLKDRLVNVEHVIFDIISSYFAIESLSYQSRSRGGVSLRVGWKVINADRPRGVSHVWWKGTMPAVIVLHRGIRHTENYLAGSIFSSPRNAQLVSDFELEAQLGTSTSTHALTVKLQLKDKVPSIKRQYRRIRSEFVGFVPSTELHSELWARRFRACQTNRSERAIDITTKTPWQQPKLATNY</sequence>
<name>A0A9P5CK32_CRYP1</name>
<reference evidence="1" key="1">
    <citation type="journal article" date="2020" name="Phytopathology">
        <title>Genome sequence of the chestnut blight fungus Cryphonectria parasitica EP155: A fundamental resource for an archetypical invasive plant pathogen.</title>
        <authorList>
            <person name="Crouch J.A."/>
            <person name="Dawe A."/>
            <person name="Aerts A."/>
            <person name="Barry K."/>
            <person name="Churchill A.C.L."/>
            <person name="Grimwood J."/>
            <person name="Hillman B."/>
            <person name="Milgroom M.G."/>
            <person name="Pangilinan J."/>
            <person name="Smith M."/>
            <person name="Salamov A."/>
            <person name="Schmutz J."/>
            <person name="Yadav J."/>
            <person name="Grigoriev I.V."/>
            <person name="Nuss D."/>
        </authorList>
    </citation>
    <scope>NUCLEOTIDE SEQUENCE</scope>
    <source>
        <strain evidence="1">EP155</strain>
    </source>
</reference>
<protein>
    <submittedName>
        <fullName evidence="1">Uncharacterized protein</fullName>
    </submittedName>
</protein>
<dbReference type="AlphaFoldDB" id="A0A9P5CK32"/>
<gene>
    <name evidence="1" type="ORF">M406DRAFT_334168</name>
</gene>
<evidence type="ECO:0000313" key="2">
    <source>
        <dbReference type="Proteomes" id="UP000803844"/>
    </source>
</evidence>
<keyword evidence="2" id="KW-1185">Reference proteome</keyword>
<organism evidence="1 2">
    <name type="scientific">Cryphonectria parasitica (strain ATCC 38755 / EP155)</name>
    <dbReference type="NCBI Taxonomy" id="660469"/>
    <lineage>
        <taxon>Eukaryota</taxon>
        <taxon>Fungi</taxon>
        <taxon>Dikarya</taxon>
        <taxon>Ascomycota</taxon>
        <taxon>Pezizomycotina</taxon>
        <taxon>Sordariomycetes</taxon>
        <taxon>Sordariomycetidae</taxon>
        <taxon>Diaporthales</taxon>
        <taxon>Cryphonectriaceae</taxon>
        <taxon>Cryphonectria-Endothia species complex</taxon>
        <taxon>Cryphonectria</taxon>
    </lineage>
</organism>